<gene>
    <name evidence="3" type="ORF">PR001_g12341</name>
    <name evidence="2" type="ORF">PR002_g12673</name>
</gene>
<dbReference type="EMBL" id="QXFV01000799">
    <property type="protein sequence ID" value="KAE9025779.1"/>
    <property type="molecule type" value="Genomic_DNA"/>
</dbReference>
<accession>A0A6A3LKJ3</accession>
<dbReference type="Proteomes" id="UP000429607">
    <property type="component" value="Unassembled WGS sequence"/>
</dbReference>
<feature type="transmembrane region" description="Helical" evidence="1">
    <location>
        <begin position="78"/>
        <end position="108"/>
    </location>
</feature>
<keyword evidence="1" id="KW-0812">Transmembrane</keyword>
<evidence type="ECO:0000313" key="4">
    <source>
        <dbReference type="Proteomes" id="UP000429607"/>
    </source>
</evidence>
<sequence length="110" mass="12473">MKSGSKRLLDLGRSNRGLTYTAGEEISEKNNPTECRRPTQVNIDGMLVVRKDQARILEQTLQLLFSCEVLVVPSSSRFLFLSCWVYCLPHFGLCQALATVFSFVVFLARR</sequence>
<evidence type="ECO:0000313" key="2">
    <source>
        <dbReference type="EMBL" id="KAE9019912.1"/>
    </source>
</evidence>
<reference evidence="4 5" key="1">
    <citation type="submission" date="2018-09" db="EMBL/GenBank/DDBJ databases">
        <title>Genomic investigation of the strawberry pathogen Phytophthora fragariae indicates pathogenicity is determined by transcriptional variation in three key races.</title>
        <authorList>
            <person name="Adams T.M."/>
            <person name="Armitage A.D."/>
            <person name="Sobczyk M.K."/>
            <person name="Bates H.J."/>
            <person name="Dunwell J.M."/>
            <person name="Nellist C.F."/>
            <person name="Harrison R.J."/>
        </authorList>
    </citation>
    <scope>NUCLEOTIDE SEQUENCE [LARGE SCALE GENOMIC DNA]</scope>
    <source>
        <strain evidence="3 4">SCRP249</strain>
        <strain evidence="2 5">SCRP324</strain>
    </source>
</reference>
<keyword evidence="1" id="KW-1133">Transmembrane helix</keyword>
<protein>
    <submittedName>
        <fullName evidence="2">Uncharacterized protein</fullName>
    </submittedName>
</protein>
<keyword evidence="1" id="KW-0472">Membrane</keyword>
<evidence type="ECO:0000256" key="1">
    <source>
        <dbReference type="SAM" id="Phobius"/>
    </source>
</evidence>
<dbReference type="OrthoDB" id="125562at2759"/>
<evidence type="ECO:0000313" key="5">
    <source>
        <dbReference type="Proteomes" id="UP000435112"/>
    </source>
</evidence>
<evidence type="ECO:0000313" key="3">
    <source>
        <dbReference type="EMBL" id="KAE9025779.1"/>
    </source>
</evidence>
<proteinExistence type="predicted"/>
<dbReference type="AlphaFoldDB" id="A0A6A3LKJ3"/>
<comment type="caution">
    <text evidence="2">The sequence shown here is derived from an EMBL/GenBank/DDBJ whole genome shotgun (WGS) entry which is preliminary data.</text>
</comment>
<dbReference type="EMBL" id="QXFU01000808">
    <property type="protein sequence ID" value="KAE9019912.1"/>
    <property type="molecule type" value="Genomic_DNA"/>
</dbReference>
<organism evidence="2 5">
    <name type="scientific">Phytophthora rubi</name>
    <dbReference type="NCBI Taxonomy" id="129364"/>
    <lineage>
        <taxon>Eukaryota</taxon>
        <taxon>Sar</taxon>
        <taxon>Stramenopiles</taxon>
        <taxon>Oomycota</taxon>
        <taxon>Peronosporomycetes</taxon>
        <taxon>Peronosporales</taxon>
        <taxon>Peronosporaceae</taxon>
        <taxon>Phytophthora</taxon>
    </lineage>
</organism>
<dbReference type="Proteomes" id="UP000435112">
    <property type="component" value="Unassembled WGS sequence"/>
</dbReference>
<name>A0A6A3LKJ3_9STRA</name>